<sequence>MLGLLAICVLGLCVSAVFDDGFDEDEGASDALEDSPISTEADGDVDAVTEGDVDAVTEGDVGAETDDFSDTGASAEADQYYFDESTSTHIVNISEVELEGKDVDPIFINLNQSTDLLDLHLPDSAEGSVTLNIDWAENSLNDSWTKLNFNISYAENGSEATLIQFAPILLENISIGDDEVSFEEFLLDANDHILSIIEANVAIY</sequence>
<proteinExistence type="predicted"/>
<keyword evidence="3" id="KW-1185">Reference proteome</keyword>
<accession>A0A1Y5TPW6</accession>
<organism evidence="2 3">
    <name type="scientific">Pacificibacter marinus</name>
    <dbReference type="NCBI Taxonomy" id="658057"/>
    <lineage>
        <taxon>Bacteria</taxon>
        <taxon>Pseudomonadati</taxon>
        <taxon>Pseudomonadota</taxon>
        <taxon>Alphaproteobacteria</taxon>
        <taxon>Rhodobacterales</taxon>
        <taxon>Roseobacteraceae</taxon>
        <taxon>Pacificibacter</taxon>
    </lineage>
</organism>
<name>A0A1Y5TPW6_9RHOB</name>
<evidence type="ECO:0000256" key="1">
    <source>
        <dbReference type="SAM" id="MobiDB-lite"/>
    </source>
</evidence>
<dbReference type="RefSeq" id="WP_085850625.1">
    <property type="nucleotide sequence ID" value="NZ_FNZV01000016.1"/>
</dbReference>
<reference evidence="2 3" key="1">
    <citation type="submission" date="2017-03" db="EMBL/GenBank/DDBJ databases">
        <authorList>
            <person name="Afonso C.L."/>
            <person name="Miller P.J."/>
            <person name="Scott M.A."/>
            <person name="Spackman E."/>
            <person name="Goraichik I."/>
            <person name="Dimitrov K.M."/>
            <person name="Suarez D.L."/>
            <person name="Swayne D.E."/>
        </authorList>
    </citation>
    <scope>NUCLEOTIDE SEQUENCE [LARGE SCALE GENOMIC DNA]</scope>
    <source>
        <strain evidence="2 3">CECT 7971</strain>
    </source>
</reference>
<gene>
    <name evidence="2" type="ORF">PAM7971_03555</name>
</gene>
<protein>
    <submittedName>
        <fullName evidence="2">Uncharacterized protein</fullName>
    </submittedName>
</protein>
<dbReference type="AlphaFoldDB" id="A0A1Y5TPW6"/>
<evidence type="ECO:0000313" key="3">
    <source>
        <dbReference type="Proteomes" id="UP000193307"/>
    </source>
</evidence>
<dbReference type="EMBL" id="FWFW01000015">
    <property type="protein sequence ID" value="SLN67211.1"/>
    <property type="molecule type" value="Genomic_DNA"/>
</dbReference>
<dbReference type="Proteomes" id="UP000193307">
    <property type="component" value="Unassembled WGS sequence"/>
</dbReference>
<feature type="region of interest" description="Disordered" evidence="1">
    <location>
        <begin position="26"/>
        <end position="48"/>
    </location>
</feature>
<evidence type="ECO:0000313" key="2">
    <source>
        <dbReference type="EMBL" id="SLN67211.1"/>
    </source>
</evidence>